<dbReference type="EMBL" id="JYON01000025">
    <property type="protein sequence ID" value="KJH70271.1"/>
    <property type="molecule type" value="Genomic_DNA"/>
</dbReference>
<accession>A0A0D8ZSS6</accession>
<evidence type="ECO:0000313" key="1">
    <source>
        <dbReference type="EMBL" id="KJH70271.1"/>
    </source>
</evidence>
<comment type="caution">
    <text evidence="1">The sequence shown here is derived from an EMBL/GenBank/DDBJ whole genome shotgun (WGS) entry which is preliminary data.</text>
</comment>
<protein>
    <submittedName>
        <fullName evidence="1">Uncharacterized protein</fullName>
    </submittedName>
</protein>
<dbReference type="Proteomes" id="UP000032452">
    <property type="component" value="Unassembled WGS sequence"/>
</dbReference>
<sequence length="166" mass="18309">MNILNLLKTSVKNLSTPVAVLAILSISQVVEARPSVVTEGTCTIKSSIANIKFPCRGTYGGGAGGGFVTFSRIRNGQELEFAVRSYSFGSQPDYERQYSFEWLDGIGQFEIPTLSANRTEIISAVSEIETKDITYLKSGWALFVTNQRRIGELCPSDDWQKLRPSC</sequence>
<gene>
    <name evidence="1" type="ORF">UH38_19190</name>
</gene>
<name>A0A0D8ZSS6_9CYAN</name>
<dbReference type="AlphaFoldDB" id="A0A0D8ZSS6"/>
<proteinExistence type="predicted"/>
<organism evidence="1 2">
    <name type="scientific">Aliterella atlantica CENA595</name>
    <dbReference type="NCBI Taxonomy" id="1618023"/>
    <lineage>
        <taxon>Bacteria</taxon>
        <taxon>Bacillati</taxon>
        <taxon>Cyanobacteriota</taxon>
        <taxon>Cyanophyceae</taxon>
        <taxon>Chroococcidiopsidales</taxon>
        <taxon>Aliterellaceae</taxon>
        <taxon>Aliterella</taxon>
    </lineage>
</organism>
<evidence type="ECO:0000313" key="2">
    <source>
        <dbReference type="Proteomes" id="UP000032452"/>
    </source>
</evidence>
<keyword evidence="2" id="KW-1185">Reference proteome</keyword>
<reference evidence="1 2" key="1">
    <citation type="submission" date="2015-02" db="EMBL/GenBank/DDBJ databases">
        <title>Draft genome of a novel marine cyanobacterium (Chroococcales) isolated from South Atlantic Ocean.</title>
        <authorList>
            <person name="Rigonato J."/>
            <person name="Alvarenga D.O."/>
            <person name="Branco L.H."/>
            <person name="Varani A.M."/>
            <person name="Brandini F.P."/>
            <person name="Fiore M.F."/>
        </authorList>
    </citation>
    <scope>NUCLEOTIDE SEQUENCE [LARGE SCALE GENOMIC DNA]</scope>
    <source>
        <strain evidence="1 2">CENA595</strain>
    </source>
</reference>
<dbReference type="RefSeq" id="WP_045056293.1">
    <property type="nucleotide sequence ID" value="NZ_CAWMDP010000018.1"/>
</dbReference>